<sequence>SKFTVKPVLTQDSITHLPVPRSTIGSVMATTNTFARTSQIHKQYTTSSIQPTPLITTEISEITNSPSLPQATTDSQTDLISTSTYYVNTLPASTTSVTDISEPQTIHHYFITLTIGSLLCVGILLYLTYKIYQKCNTRSIEQDTSVLYSSNGHMEI</sequence>
<proteinExistence type="predicted"/>
<reference evidence="1" key="1">
    <citation type="submission" date="2022-03" db="EMBL/GenBank/DDBJ databases">
        <authorList>
            <person name="Martin C."/>
        </authorList>
    </citation>
    <scope>NUCLEOTIDE SEQUENCE</scope>
</reference>
<comment type="caution">
    <text evidence="1">The sequence shown here is derived from an EMBL/GenBank/DDBJ whole genome shotgun (WGS) entry which is preliminary data.</text>
</comment>
<organism evidence="1 2">
    <name type="scientific">Owenia fusiformis</name>
    <name type="common">Polychaete worm</name>
    <dbReference type="NCBI Taxonomy" id="6347"/>
    <lineage>
        <taxon>Eukaryota</taxon>
        <taxon>Metazoa</taxon>
        <taxon>Spiralia</taxon>
        <taxon>Lophotrochozoa</taxon>
        <taxon>Annelida</taxon>
        <taxon>Polychaeta</taxon>
        <taxon>Sedentaria</taxon>
        <taxon>Canalipalpata</taxon>
        <taxon>Sabellida</taxon>
        <taxon>Oweniida</taxon>
        <taxon>Oweniidae</taxon>
        <taxon>Owenia</taxon>
    </lineage>
</organism>
<accession>A0A8J1XP61</accession>
<name>A0A8J1XP61_OWEFU</name>
<evidence type="ECO:0000313" key="2">
    <source>
        <dbReference type="Proteomes" id="UP000749559"/>
    </source>
</evidence>
<dbReference type="Proteomes" id="UP000749559">
    <property type="component" value="Unassembled WGS sequence"/>
</dbReference>
<feature type="non-terminal residue" evidence="1">
    <location>
        <position position="156"/>
    </location>
</feature>
<protein>
    <submittedName>
        <fullName evidence="1">Uncharacterized protein</fullName>
    </submittedName>
</protein>
<evidence type="ECO:0000313" key="1">
    <source>
        <dbReference type="EMBL" id="CAH1801687.1"/>
    </source>
</evidence>
<dbReference type="EMBL" id="CAIIXF020000012">
    <property type="protein sequence ID" value="CAH1801687.1"/>
    <property type="molecule type" value="Genomic_DNA"/>
</dbReference>
<dbReference type="AlphaFoldDB" id="A0A8J1XP61"/>
<gene>
    <name evidence="1" type="ORF">OFUS_LOCUS25454</name>
</gene>
<keyword evidence="2" id="KW-1185">Reference proteome</keyword>